<reference evidence="1" key="1">
    <citation type="submission" date="2020-07" db="EMBL/GenBank/DDBJ databases">
        <title>Multicomponent nature underlies the extraordinary mechanical properties of spider dragline silk.</title>
        <authorList>
            <person name="Kono N."/>
            <person name="Nakamura H."/>
            <person name="Mori M."/>
            <person name="Yoshida Y."/>
            <person name="Ohtoshi R."/>
            <person name="Malay A.D."/>
            <person name="Moran D.A.P."/>
            <person name="Tomita M."/>
            <person name="Numata K."/>
            <person name="Arakawa K."/>
        </authorList>
    </citation>
    <scope>NUCLEOTIDE SEQUENCE</scope>
</reference>
<evidence type="ECO:0000313" key="1">
    <source>
        <dbReference type="EMBL" id="GFR00058.1"/>
    </source>
</evidence>
<sequence>MSLVISDENEICDYKRLKRYFLLRSLLSTGIHDRIRCQIVFKMKREYFGIDCVAETFCEYLFFDEFKRMFRASLDKFYLSEIQGAEFLLSQCIILCDEGEPTHFNFLIVASFLNQSIFHFLREYECFRILYIADFCFDVLYDRLFRKVFESKEIYEKLKLFCLDFLRNFSSESTLCLLQKSPFGNYWMHFVESRHKDPANSFSLNEKELELFEKFYSLESNAKDDECPVLSTTENARSSLNIRSFYPSDCKNCGSTCSNYLSYINLLSF</sequence>
<proteinExistence type="predicted"/>
<name>A0A8X6GAQ1_TRICU</name>
<comment type="caution">
    <text evidence="1">The sequence shown here is derived from an EMBL/GenBank/DDBJ whole genome shotgun (WGS) entry which is preliminary data.</text>
</comment>
<protein>
    <submittedName>
        <fullName evidence="1">Uncharacterized protein</fullName>
    </submittedName>
</protein>
<organism evidence="1 2">
    <name type="scientific">Trichonephila clavata</name>
    <name type="common">Joro spider</name>
    <name type="synonym">Nephila clavata</name>
    <dbReference type="NCBI Taxonomy" id="2740835"/>
    <lineage>
        <taxon>Eukaryota</taxon>
        <taxon>Metazoa</taxon>
        <taxon>Ecdysozoa</taxon>
        <taxon>Arthropoda</taxon>
        <taxon>Chelicerata</taxon>
        <taxon>Arachnida</taxon>
        <taxon>Araneae</taxon>
        <taxon>Araneomorphae</taxon>
        <taxon>Entelegynae</taxon>
        <taxon>Araneoidea</taxon>
        <taxon>Nephilidae</taxon>
        <taxon>Trichonephila</taxon>
    </lineage>
</organism>
<dbReference type="EMBL" id="BMAO01005240">
    <property type="protein sequence ID" value="GFR00058.1"/>
    <property type="molecule type" value="Genomic_DNA"/>
</dbReference>
<keyword evidence="2" id="KW-1185">Reference proteome</keyword>
<dbReference type="Proteomes" id="UP000887116">
    <property type="component" value="Unassembled WGS sequence"/>
</dbReference>
<evidence type="ECO:0000313" key="2">
    <source>
        <dbReference type="Proteomes" id="UP000887116"/>
    </source>
</evidence>
<gene>
    <name evidence="1" type="ORF">TNCT_371561</name>
</gene>
<dbReference type="AlphaFoldDB" id="A0A8X6GAQ1"/>
<accession>A0A8X6GAQ1</accession>